<dbReference type="Gene3D" id="3.40.50.720">
    <property type="entry name" value="NAD(P)-binding Rossmann-like Domain"/>
    <property type="match status" value="1"/>
</dbReference>
<dbReference type="PRINTS" id="PR00081">
    <property type="entry name" value="GDHRDH"/>
</dbReference>
<organism evidence="3">
    <name type="scientific">marine metagenome</name>
    <dbReference type="NCBI Taxonomy" id="408172"/>
    <lineage>
        <taxon>unclassified sequences</taxon>
        <taxon>metagenomes</taxon>
        <taxon>ecological metagenomes</taxon>
    </lineage>
</organism>
<evidence type="ECO:0000256" key="2">
    <source>
        <dbReference type="ARBA" id="ARBA00023002"/>
    </source>
</evidence>
<dbReference type="PANTHER" id="PTHR24320:SF148">
    <property type="entry name" value="NAD(P)-BINDING ROSSMANN-FOLD SUPERFAMILY PROTEIN"/>
    <property type="match status" value="1"/>
</dbReference>
<dbReference type="EMBL" id="UINC01079215">
    <property type="protein sequence ID" value="SVC21004.1"/>
    <property type="molecule type" value="Genomic_DNA"/>
</dbReference>
<dbReference type="GO" id="GO:0016491">
    <property type="term" value="F:oxidoreductase activity"/>
    <property type="evidence" value="ECO:0007669"/>
    <property type="project" value="UniProtKB-KW"/>
</dbReference>
<dbReference type="PANTHER" id="PTHR24320">
    <property type="entry name" value="RETINOL DEHYDROGENASE"/>
    <property type="match status" value="1"/>
</dbReference>
<protein>
    <submittedName>
        <fullName evidence="3">Uncharacterized protein</fullName>
    </submittedName>
</protein>
<dbReference type="InterPro" id="IPR002347">
    <property type="entry name" value="SDR_fam"/>
</dbReference>
<reference evidence="3" key="1">
    <citation type="submission" date="2018-05" db="EMBL/GenBank/DDBJ databases">
        <authorList>
            <person name="Lanie J.A."/>
            <person name="Ng W.-L."/>
            <person name="Kazmierczak K.M."/>
            <person name="Andrzejewski T.M."/>
            <person name="Davidsen T.M."/>
            <person name="Wayne K.J."/>
            <person name="Tettelin H."/>
            <person name="Glass J.I."/>
            <person name="Rusch D."/>
            <person name="Podicherti R."/>
            <person name="Tsui H.-C.T."/>
            <person name="Winkler M.E."/>
        </authorList>
    </citation>
    <scope>NUCLEOTIDE SEQUENCE</scope>
</reference>
<keyword evidence="2" id="KW-0560">Oxidoreductase</keyword>
<name>A0A382K7S3_9ZZZZ</name>
<dbReference type="AlphaFoldDB" id="A0A382K7S3"/>
<accession>A0A382K7S3</accession>
<proteinExistence type="inferred from homology"/>
<evidence type="ECO:0000256" key="1">
    <source>
        <dbReference type="ARBA" id="ARBA00006484"/>
    </source>
</evidence>
<gene>
    <name evidence="3" type="ORF">METZ01_LOCUS273858</name>
</gene>
<sequence length="345" mass="36633">MPGFEIGEVITTSARRMSSWARLYWTLVRRGIYSPSARQLGGKAMQDWSGTFGARTTADEAVADRDLSGQLMIVTGANSGIGFHTARALASAGARVVFACRDSAAGAAAVERTLAAHPGVLAEVSPLDLGSRQSISNFAQRIDADSVDTLICNAGLFGGPYQEVDGALERTVGVSHVGHFLLVRALLPELLAQGGGRVVMVASESHRTPSKLDFDRLPLTAAQYSGFVAYGQAKLCNVLFASELQRRYGGEGLTACSLHPGSMIPTNIARSSSLAGFVMKLISPFTKDLNTGAATSIVCATHPHLEEISGRYFSDCRPKLPSAEASDVAVAERLWKRTEEWVGAS</sequence>
<dbReference type="Pfam" id="PF00106">
    <property type="entry name" value="adh_short"/>
    <property type="match status" value="1"/>
</dbReference>
<dbReference type="InterPro" id="IPR036291">
    <property type="entry name" value="NAD(P)-bd_dom_sf"/>
</dbReference>
<comment type="similarity">
    <text evidence="1">Belongs to the short-chain dehydrogenases/reductases (SDR) family.</text>
</comment>
<dbReference type="SUPFAM" id="SSF51735">
    <property type="entry name" value="NAD(P)-binding Rossmann-fold domains"/>
    <property type="match status" value="1"/>
</dbReference>
<evidence type="ECO:0000313" key="3">
    <source>
        <dbReference type="EMBL" id="SVC21004.1"/>
    </source>
</evidence>